<dbReference type="PROSITE" id="PS50600">
    <property type="entry name" value="ULP_PROTEASE"/>
    <property type="match status" value="1"/>
</dbReference>
<feature type="domain" description="Ubiquitin-like protease family profile" evidence="4">
    <location>
        <begin position="285"/>
        <end position="467"/>
    </location>
</feature>
<keyword evidence="3" id="KW-0378">Hydrolase</keyword>
<name>A0A445CHS8_ARAHY</name>
<dbReference type="SUPFAM" id="SSF54001">
    <property type="entry name" value="Cysteine proteinases"/>
    <property type="match status" value="1"/>
</dbReference>
<evidence type="ECO:0000256" key="2">
    <source>
        <dbReference type="ARBA" id="ARBA00022670"/>
    </source>
</evidence>
<dbReference type="SUPFAM" id="SSF57756">
    <property type="entry name" value="Retrovirus zinc finger-like domains"/>
    <property type="match status" value="1"/>
</dbReference>
<keyword evidence="2" id="KW-0645">Protease</keyword>
<dbReference type="AlphaFoldDB" id="A0A445CHS8"/>
<evidence type="ECO:0000256" key="3">
    <source>
        <dbReference type="ARBA" id="ARBA00022801"/>
    </source>
</evidence>
<proteinExistence type="inferred from homology"/>
<keyword evidence="6" id="KW-1185">Reference proteome</keyword>
<organism evidence="5 6">
    <name type="scientific">Arachis hypogaea</name>
    <name type="common">Peanut</name>
    <dbReference type="NCBI Taxonomy" id="3818"/>
    <lineage>
        <taxon>Eukaryota</taxon>
        <taxon>Viridiplantae</taxon>
        <taxon>Streptophyta</taxon>
        <taxon>Embryophyta</taxon>
        <taxon>Tracheophyta</taxon>
        <taxon>Spermatophyta</taxon>
        <taxon>Magnoliopsida</taxon>
        <taxon>eudicotyledons</taxon>
        <taxon>Gunneridae</taxon>
        <taxon>Pentapetalae</taxon>
        <taxon>rosids</taxon>
        <taxon>fabids</taxon>
        <taxon>Fabales</taxon>
        <taxon>Fabaceae</taxon>
        <taxon>Papilionoideae</taxon>
        <taxon>50 kb inversion clade</taxon>
        <taxon>dalbergioids sensu lato</taxon>
        <taxon>Dalbergieae</taxon>
        <taxon>Pterocarpus clade</taxon>
        <taxon>Arachis</taxon>
    </lineage>
</organism>
<dbReference type="Gene3D" id="3.40.395.10">
    <property type="entry name" value="Adenoviral Proteinase, Chain A"/>
    <property type="match status" value="1"/>
</dbReference>
<evidence type="ECO:0000313" key="5">
    <source>
        <dbReference type="EMBL" id="RYR50479.1"/>
    </source>
</evidence>
<evidence type="ECO:0000313" key="6">
    <source>
        <dbReference type="Proteomes" id="UP000289738"/>
    </source>
</evidence>
<gene>
    <name evidence="5" type="ORF">Ahy_A07g037088</name>
</gene>
<dbReference type="InterPro" id="IPR036875">
    <property type="entry name" value="Znf_CCHC_sf"/>
</dbReference>
<dbReference type="EMBL" id="SDMP01000007">
    <property type="protein sequence ID" value="RYR50479.1"/>
    <property type="molecule type" value="Genomic_DNA"/>
</dbReference>
<evidence type="ECO:0000256" key="1">
    <source>
        <dbReference type="ARBA" id="ARBA00005234"/>
    </source>
</evidence>
<dbReference type="InterPro" id="IPR003653">
    <property type="entry name" value="Peptidase_C48_C"/>
</dbReference>
<dbReference type="GO" id="GO:0008270">
    <property type="term" value="F:zinc ion binding"/>
    <property type="evidence" value="ECO:0007669"/>
    <property type="project" value="InterPro"/>
</dbReference>
<dbReference type="GO" id="GO:0008234">
    <property type="term" value="F:cysteine-type peptidase activity"/>
    <property type="evidence" value="ECO:0007669"/>
    <property type="project" value="InterPro"/>
</dbReference>
<sequence length="492" mass="56909">MEIRDDIFGLIQKLKKRRDPDSNVLSNACMVSDPIVVKTKGVSRQNRWAIKSRKCSHCTRYGHTIRRCPELYSRDVLHTGHHQSSDELNDAKSVDHRYFSDNGTNELAIQKNKNGVKATKDLLKPHLHVHPPSIHMHMPPYPPPFASHIPSTPLTDAIMEKLKSPVDKSAKTIVKKTNTNVGRKKELPRKCSVSVGKKLYSPKSSPTEISKSLFDKGSPTGYSINHNTLPNLNLCRNDSWLPVVFRPLAGMELDETNIQVATYIFGSDKEDEINRHEILARGSKFDANRDNFFNLIPKEWIDEDILCVYAHMLTNEKRSDLGCLRHWYMPTVFFVKTCTHGKNPPSKMIVQYQKSFMGKVETLHKIFVPVNEDNIHWYLVVFDMHDHQIIWLNSKPNYEKMERKDFNIRKLVMYIEEMFQDDLFYDLKTIVRPKVSRFANPKYIETGEQKIGSNYCGIWVATWMKDCAKNGNYSIKIDDTTRMRIALDLVIN</sequence>
<protein>
    <recommendedName>
        <fullName evidence="4">Ubiquitin-like protease family profile domain-containing protein</fullName>
    </recommendedName>
</protein>
<reference evidence="5 6" key="1">
    <citation type="submission" date="2019-01" db="EMBL/GenBank/DDBJ databases">
        <title>Sequencing of cultivated peanut Arachis hypogaea provides insights into genome evolution and oil improvement.</title>
        <authorList>
            <person name="Chen X."/>
        </authorList>
    </citation>
    <scope>NUCLEOTIDE SEQUENCE [LARGE SCALE GENOMIC DNA]</scope>
    <source>
        <strain evidence="6">cv. Fuhuasheng</strain>
        <tissue evidence="5">Leaves</tissue>
    </source>
</reference>
<comment type="similarity">
    <text evidence="1">Belongs to the peptidase C48 family.</text>
</comment>
<dbReference type="Pfam" id="PF02902">
    <property type="entry name" value="Peptidase_C48"/>
    <property type="match status" value="1"/>
</dbReference>
<dbReference type="InterPro" id="IPR038765">
    <property type="entry name" value="Papain-like_cys_pep_sf"/>
</dbReference>
<evidence type="ECO:0000259" key="4">
    <source>
        <dbReference type="PROSITE" id="PS50600"/>
    </source>
</evidence>
<dbReference type="Proteomes" id="UP000289738">
    <property type="component" value="Chromosome A07"/>
</dbReference>
<dbReference type="GO" id="GO:0003676">
    <property type="term" value="F:nucleic acid binding"/>
    <property type="evidence" value="ECO:0007669"/>
    <property type="project" value="InterPro"/>
</dbReference>
<accession>A0A445CHS8</accession>
<dbReference type="GO" id="GO:0006508">
    <property type="term" value="P:proteolysis"/>
    <property type="evidence" value="ECO:0007669"/>
    <property type="project" value="UniProtKB-KW"/>
</dbReference>
<comment type="caution">
    <text evidence="5">The sequence shown here is derived from an EMBL/GenBank/DDBJ whole genome shotgun (WGS) entry which is preliminary data.</text>
</comment>